<feature type="domain" description="HTH cro/C1-type" evidence="1">
    <location>
        <begin position="20"/>
        <end position="73"/>
    </location>
</feature>
<evidence type="ECO:0000313" key="2">
    <source>
        <dbReference type="EMBL" id="GGP89621.1"/>
    </source>
</evidence>
<proteinExistence type="predicted"/>
<dbReference type="Proteomes" id="UP000654123">
    <property type="component" value="Unassembled WGS sequence"/>
</dbReference>
<dbReference type="Gene3D" id="1.10.260.40">
    <property type="entry name" value="lambda repressor-like DNA-binding domains"/>
    <property type="match status" value="1"/>
</dbReference>
<evidence type="ECO:0000313" key="3">
    <source>
        <dbReference type="Proteomes" id="UP000654123"/>
    </source>
</evidence>
<dbReference type="InterPro" id="IPR043917">
    <property type="entry name" value="DUF5753"/>
</dbReference>
<accession>A0A918AXY2</accession>
<reference evidence="2" key="1">
    <citation type="journal article" date="2014" name="Int. J. Syst. Evol. Microbiol.">
        <title>Complete genome sequence of Corynebacterium casei LMG S-19264T (=DSM 44701T), isolated from a smear-ripened cheese.</title>
        <authorList>
            <consortium name="US DOE Joint Genome Institute (JGI-PGF)"/>
            <person name="Walter F."/>
            <person name="Albersmeier A."/>
            <person name="Kalinowski J."/>
            <person name="Ruckert C."/>
        </authorList>
    </citation>
    <scope>NUCLEOTIDE SEQUENCE</scope>
    <source>
        <strain evidence="2">JCM 4335</strain>
    </source>
</reference>
<sequence>MNRKELDPDESPKARFGERLRRLRDERGWTQDDLAERMGYSGTHISAVETGRRSPTPRFAHSADKALGTGDQLERQGRAVRSSAILEGFPEYAAHEKRAAEIRLFELGIIPGLLQTPEYAAAIATGAVRRGAITEQQAEERLALLAERQAALERAPAPLIYAVLDESCIRRPVGGPGVMDGQLDRLVAFAALPTTVLQVAPYALGERRTFDLPVRLATMPDRTVIVYAESATQGYLERDSRVVLPMMTAYHQLQAEARSQVESVAMIEQLRKGAP</sequence>
<dbReference type="Pfam" id="PF13560">
    <property type="entry name" value="HTH_31"/>
    <property type="match status" value="1"/>
</dbReference>
<dbReference type="GO" id="GO:0003677">
    <property type="term" value="F:DNA binding"/>
    <property type="evidence" value="ECO:0007669"/>
    <property type="project" value="InterPro"/>
</dbReference>
<reference evidence="2" key="2">
    <citation type="submission" date="2020-09" db="EMBL/GenBank/DDBJ databases">
        <authorList>
            <person name="Sun Q."/>
            <person name="Ohkuma M."/>
        </authorList>
    </citation>
    <scope>NUCLEOTIDE SEQUENCE</scope>
    <source>
        <strain evidence="2">JCM 4335</strain>
    </source>
</reference>
<dbReference type="PROSITE" id="PS50943">
    <property type="entry name" value="HTH_CROC1"/>
    <property type="match status" value="1"/>
</dbReference>
<protein>
    <submittedName>
        <fullName evidence="2">Transcriptional regulator</fullName>
    </submittedName>
</protein>
<dbReference type="InterPro" id="IPR001387">
    <property type="entry name" value="Cro/C1-type_HTH"/>
</dbReference>
<evidence type="ECO:0000259" key="1">
    <source>
        <dbReference type="PROSITE" id="PS50943"/>
    </source>
</evidence>
<dbReference type="InterPro" id="IPR010982">
    <property type="entry name" value="Lambda_DNA-bd_dom_sf"/>
</dbReference>
<keyword evidence="3" id="KW-1185">Reference proteome</keyword>
<organism evidence="2 3">
    <name type="scientific">Streptomyces roseolilacinus</name>
    <dbReference type="NCBI Taxonomy" id="66904"/>
    <lineage>
        <taxon>Bacteria</taxon>
        <taxon>Bacillati</taxon>
        <taxon>Actinomycetota</taxon>
        <taxon>Actinomycetes</taxon>
        <taxon>Kitasatosporales</taxon>
        <taxon>Streptomycetaceae</taxon>
        <taxon>Streptomyces</taxon>
    </lineage>
</organism>
<comment type="caution">
    <text evidence="2">The sequence shown here is derived from an EMBL/GenBank/DDBJ whole genome shotgun (WGS) entry which is preliminary data.</text>
</comment>
<dbReference type="EMBL" id="BMSV01000001">
    <property type="protein sequence ID" value="GGP89621.1"/>
    <property type="molecule type" value="Genomic_DNA"/>
</dbReference>
<dbReference type="Pfam" id="PF19054">
    <property type="entry name" value="DUF5753"/>
    <property type="match status" value="1"/>
</dbReference>
<dbReference type="AlphaFoldDB" id="A0A918AXY2"/>
<dbReference type="RefSeq" id="WP_189529498.1">
    <property type="nucleotide sequence ID" value="NZ_BMSV01000001.1"/>
</dbReference>
<name>A0A918AXY2_9ACTN</name>
<dbReference type="CDD" id="cd00093">
    <property type="entry name" value="HTH_XRE"/>
    <property type="match status" value="1"/>
</dbReference>
<dbReference type="SMART" id="SM00530">
    <property type="entry name" value="HTH_XRE"/>
    <property type="match status" value="1"/>
</dbReference>
<gene>
    <name evidence="2" type="ORF">GCM10010249_04350</name>
</gene>
<dbReference type="SUPFAM" id="SSF47413">
    <property type="entry name" value="lambda repressor-like DNA-binding domains"/>
    <property type="match status" value="1"/>
</dbReference>